<gene>
    <name evidence="2" type="ORF">SAMN05443575_4231</name>
</gene>
<protein>
    <recommendedName>
        <fullName evidence="1">DUF4440 domain-containing protein</fullName>
    </recommendedName>
</protein>
<dbReference type="EMBL" id="FQVU01000009">
    <property type="protein sequence ID" value="SHH63582.1"/>
    <property type="molecule type" value="Genomic_DNA"/>
</dbReference>
<dbReference type="InterPro" id="IPR032710">
    <property type="entry name" value="NTF2-like_dom_sf"/>
</dbReference>
<dbReference type="Proteomes" id="UP000186132">
    <property type="component" value="Unassembled WGS sequence"/>
</dbReference>
<name>A0A1M5UKJ8_9ACTN</name>
<dbReference type="Gene3D" id="3.10.450.50">
    <property type="match status" value="1"/>
</dbReference>
<keyword evidence="3" id="KW-1185">Reference proteome</keyword>
<dbReference type="OrthoDB" id="7845843at2"/>
<dbReference type="InterPro" id="IPR027843">
    <property type="entry name" value="DUF4440"/>
</dbReference>
<proteinExistence type="predicted"/>
<feature type="domain" description="DUF4440" evidence="1">
    <location>
        <begin position="11"/>
        <end position="107"/>
    </location>
</feature>
<evidence type="ECO:0000259" key="1">
    <source>
        <dbReference type="Pfam" id="PF14534"/>
    </source>
</evidence>
<dbReference type="STRING" id="1206085.SAMN05443575_4231"/>
<evidence type="ECO:0000313" key="2">
    <source>
        <dbReference type="EMBL" id="SHH63582.1"/>
    </source>
</evidence>
<reference evidence="2 3" key="1">
    <citation type="submission" date="2016-11" db="EMBL/GenBank/DDBJ databases">
        <authorList>
            <person name="Jaros S."/>
            <person name="Januszkiewicz K."/>
            <person name="Wedrychowicz H."/>
        </authorList>
    </citation>
    <scope>NUCLEOTIDE SEQUENCE [LARGE SCALE GENOMIC DNA]</scope>
    <source>
        <strain evidence="2 3">DSM 45627</strain>
    </source>
</reference>
<evidence type="ECO:0000313" key="3">
    <source>
        <dbReference type="Proteomes" id="UP000186132"/>
    </source>
</evidence>
<accession>A0A1M5UKJ8</accession>
<dbReference type="RefSeq" id="WP_159440922.1">
    <property type="nucleotide sequence ID" value="NZ_FQVU01000009.1"/>
</dbReference>
<dbReference type="Pfam" id="PF14534">
    <property type="entry name" value="DUF4440"/>
    <property type="match status" value="1"/>
</dbReference>
<dbReference type="SUPFAM" id="SSF54427">
    <property type="entry name" value="NTF2-like"/>
    <property type="match status" value="1"/>
</dbReference>
<sequence length="115" mass="12638">MTVAESLAEVVRREQQLLDPARRASPDRVRELLHPDFVEYGASGRVWDRAAIVTALSAAPDASGEATGFRPVLLGDGVVLLTYRVLGATGSLRSSIWVDDPPRGWRLRFHQGTRT</sequence>
<dbReference type="AlphaFoldDB" id="A0A1M5UKJ8"/>
<organism evidence="2 3">
    <name type="scientific">Jatrophihabitans endophyticus</name>
    <dbReference type="NCBI Taxonomy" id="1206085"/>
    <lineage>
        <taxon>Bacteria</taxon>
        <taxon>Bacillati</taxon>
        <taxon>Actinomycetota</taxon>
        <taxon>Actinomycetes</taxon>
        <taxon>Jatrophihabitantales</taxon>
        <taxon>Jatrophihabitantaceae</taxon>
        <taxon>Jatrophihabitans</taxon>
    </lineage>
</organism>